<gene>
    <name evidence="2" type="ORF">CRENPOLYSF2_2400024</name>
</gene>
<reference evidence="3" key="1">
    <citation type="submission" date="2017-02" db="EMBL/GenBank/DDBJ databases">
        <authorList>
            <person name="Daims H."/>
        </authorList>
    </citation>
    <scope>NUCLEOTIDE SEQUENCE [LARGE SCALE GENOMIC DNA]</scope>
</reference>
<keyword evidence="1" id="KW-0732">Signal</keyword>
<dbReference type="Gene3D" id="1.25.40.10">
    <property type="entry name" value="Tetratricopeptide repeat domain"/>
    <property type="match status" value="1"/>
</dbReference>
<dbReference type="EMBL" id="FUKJ01000158">
    <property type="protein sequence ID" value="SJM91825.1"/>
    <property type="molecule type" value="Genomic_DNA"/>
</dbReference>
<organism evidence="2 3">
    <name type="scientific">Crenothrix polyspora</name>
    <dbReference type="NCBI Taxonomy" id="360316"/>
    <lineage>
        <taxon>Bacteria</taxon>
        <taxon>Pseudomonadati</taxon>
        <taxon>Pseudomonadota</taxon>
        <taxon>Gammaproteobacteria</taxon>
        <taxon>Methylococcales</taxon>
        <taxon>Crenotrichaceae</taxon>
        <taxon>Crenothrix</taxon>
    </lineage>
</organism>
<sequence>MKKTTFVALLLLCSPCFAGDLKASLTSIESQWATIYYKTPKAEQEVAYQKLLAQADSLAQEFPKSADPMFWQAVIKATYADQQDGLSALKAINEARDLLTKAISIDPKTMDGSAYVTLGTLYYMVPGWPIAFGDNNEARKMFQTALKINPTAIDANYFYGEFLVSVNELKEAKKYFAIASKAPTRSEQDYADNKLKAEAAMALKNINERKISHVKKMFLSLLNPDTAK</sequence>
<protein>
    <submittedName>
        <fullName evidence="2">Uncharacterized protein</fullName>
    </submittedName>
</protein>
<dbReference type="RefSeq" id="WP_087146706.1">
    <property type="nucleotide sequence ID" value="NZ_FUKJ01000158.1"/>
</dbReference>
<dbReference type="SUPFAM" id="SSF48452">
    <property type="entry name" value="TPR-like"/>
    <property type="match status" value="1"/>
</dbReference>
<evidence type="ECO:0000256" key="1">
    <source>
        <dbReference type="SAM" id="SignalP"/>
    </source>
</evidence>
<dbReference type="Pfam" id="PF14559">
    <property type="entry name" value="TPR_19"/>
    <property type="match status" value="1"/>
</dbReference>
<accession>A0A1R4H6D1</accession>
<keyword evidence="3" id="KW-1185">Reference proteome</keyword>
<dbReference type="InterPro" id="IPR011990">
    <property type="entry name" value="TPR-like_helical_dom_sf"/>
</dbReference>
<name>A0A1R4H6D1_9GAMM</name>
<evidence type="ECO:0000313" key="3">
    <source>
        <dbReference type="Proteomes" id="UP000195442"/>
    </source>
</evidence>
<dbReference type="OrthoDB" id="9812424at2"/>
<evidence type="ECO:0000313" key="2">
    <source>
        <dbReference type="EMBL" id="SJM91825.1"/>
    </source>
</evidence>
<proteinExistence type="predicted"/>
<dbReference type="Proteomes" id="UP000195442">
    <property type="component" value="Unassembled WGS sequence"/>
</dbReference>
<feature type="chain" id="PRO_5013136885" evidence="1">
    <location>
        <begin position="19"/>
        <end position="228"/>
    </location>
</feature>
<feature type="signal peptide" evidence="1">
    <location>
        <begin position="1"/>
        <end position="18"/>
    </location>
</feature>
<dbReference type="AlphaFoldDB" id="A0A1R4H6D1"/>